<protein>
    <recommendedName>
        <fullName evidence="1">Retrovirus-related Pol polyprotein from transposon TNT 1-94-like beta-barrel domain-containing protein</fullName>
    </recommendedName>
</protein>
<dbReference type="InterPro" id="IPR054722">
    <property type="entry name" value="PolX-like_BBD"/>
</dbReference>
<evidence type="ECO:0000313" key="3">
    <source>
        <dbReference type="Proteomes" id="UP000000267"/>
    </source>
</evidence>
<sequence>MLSNIDNTQINKLLDRLNDDELRRLIKYNVDKSSTLAFYCEKNNLKLTVEESIIIDPGTSPTIVCNKKLITDLKPTSLEISGISSELVGVEFGTMTLRLENDDIIEITNALYAPSSKCNLLAIDVFKEHGYEVAYTLNGVCMLRDAFLNATPIGTQVENKLYFYDQMILIDEKFTTVQAFPAQDISGFYAQASPYSSVVKFITNEDFDSTSEKISSNIKRESNPF</sequence>
<dbReference type="RefSeq" id="XP_001642586.1">
    <property type="nucleotide sequence ID" value="XM_001642536.1"/>
</dbReference>
<reference evidence="2 3" key="1">
    <citation type="journal article" date="2007" name="Proc. Natl. Acad. Sci. U.S.A.">
        <title>Independent sorting-out of thousands of duplicated gene pairs in two yeast species descended from a whole-genome duplication.</title>
        <authorList>
            <person name="Scannell D.R."/>
            <person name="Frank A.C."/>
            <person name="Conant G.C."/>
            <person name="Byrne K.P."/>
            <person name="Woolfit M."/>
            <person name="Wolfe K.H."/>
        </authorList>
    </citation>
    <scope>NUCLEOTIDE SEQUENCE [LARGE SCALE GENOMIC DNA]</scope>
    <source>
        <strain evidence="3">ATCC 22028 / DSM 70294 / BCRC 21397 / CBS 2163 / NBRC 10782 / NRRL Y-8283 / UCD 57-17</strain>
    </source>
</reference>
<evidence type="ECO:0000259" key="1">
    <source>
        <dbReference type="Pfam" id="PF22936"/>
    </source>
</evidence>
<gene>
    <name evidence="2" type="ORF">Kpol_1075p6</name>
</gene>
<dbReference type="OrthoDB" id="1739705at2759"/>
<feature type="domain" description="Retrovirus-related Pol polyprotein from transposon TNT 1-94-like beta-barrel" evidence="1">
    <location>
        <begin position="54"/>
        <end position="131"/>
    </location>
</feature>
<dbReference type="AlphaFoldDB" id="A7TSN4"/>
<dbReference type="EMBL" id="DS480517">
    <property type="protein sequence ID" value="EDO14728.1"/>
    <property type="molecule type" value="Genomic_DNA"/>
</dbReference>
<dbReference type="InParanoid" id="A7TSN4"/>
<keyword evidence="3" id="KW-1185">Reference proteome</keyword>
<dbReference type="Pfam" id="PF22936">
    <property type="entry name" value="Pol_BBD"/>
    <property type="match status" value="1"/>
</dbReference>
<evidence type="ECO:0000313" key="2">
    <source>
        <dbReference type="EMBL" id="EDO14728.1"/>
    </source>
</evidence>
<accession>A7TSN4</accession>
<name>A7TSN4_VANPO</name>
<organism evidence="3">
    <name type="scientific">Vanderwaltozyma polyspora (strain ATCC 22028 / DSM 70294 / BCRC 21397 / CBS 2163 / NBRC 10782 / NRRL Y-8283 / UCD 57-17)</name>
    <name type="common">Kluyveromyces polysporus</name>
    <dbReference type="NCBI Taxonomy" id="436907"/>
    <lineage>
        <taxon>Eukaryota</taxon>
        <taxon>Fungi</taxon>
        <taxon>Dikarya</taxon>
        <taxon>Ascomycota</taxon>
        <taxon>Saccharomycotina</taxon>
        <taxon>Saccharomycetes</taxon>
        <taxon>Saccharomycetales</taxon>
        <taxon>Saccharomycetaceae</taxon>
        <taxon>Vanderwaltozyma</taxon>
    </lineage>
</organism>
<dbReference type="KEGG" id="vpo:Kpol_1075p6"/>
<dbReference type="Proteomes" id="UP000000267">
    <property type="component" value="Unassembled WGS sequence"/>
</dbReference>
<proteinExistence type="predicted"/>
<dbReference type="GeneID" id="5542752"/>
<dbReference type="HOGENOM" id="CLU_1230723_0_0_1"/>